<keyword evidence="2" id="KW-0732">Signal</keyword>
<dbReference type="PANTHER" id="PTHR30535">
    <property type="entry name" value="VITAMIN B12-BINDING PROTEIN"/>
    <property type="match status" value="1"/>
</dbReference>
<dbReference type="InterPro" id="IPR002491">
    <property type="entry name" value="ABC_transptr_periplasmic_BD"/>
</dbReference>
<gene>
    <name evidence="4" type="ORF">JDV75_00720</name>
</gene>
<dbReference type="PROSITE" id="PS51257">
    <property type="entry name" value="PROKAR_LIPOPROTEIN"/>
    <property type="match status" value="1"/>
</dbReference>
<dbReference type="PROSITE" id="PS50983">
    <property type="entry name" value="FE_B12_PBP"/>
    <property type="match status" value="1"/>
</dbReference>
<feature type="domain" description="Fe/B12 periplasmic-binding" evidence="3">
    <location>
        <begin position="70"/>
        <end position="348"/>
    </location>
</feature>
<dbReference type="RefSeq" id="WP_198737349.1">
    <property type="nucleotide sequence ID" value="NZ_JAEIOS010000009.1"/>
</dbReference>
<dbReference type="PANTHER" id="PTHR30535:SF7">
    <property type="entry name" value="IRON(III) DICITRATE-BINDING PROTEIN"/>
    <property type="match status" value="1"/>
</dbReference>
<dbReference type="SUPFAM" id="SSF53807">
    <property type="entry name" value="Helical backbone' metal receptor"/>
    <property type="match status" value="1"/>
</dbReference>
<dbReference type="InterPro" id="IPR050902">
    <property type="entry name" value="ABC_Transporter_SBP"/>
</dbReference>
<evidence type="ECO:0000256" key="1">
    <source>
        <dbReference type="ARBA" id="ARBA00008814"/>
    </source>
</evidence>
<reference evidence="4" key="1">
    <citation type="submission" date="2020-12" db="EMBL/GenBank/DDBJ databases">
        <title>Genome public.</title>
        <authorList>
            <person name="Sun Q."/>
        </authorList>
    </citation>
    <scope>NUCLEOTIDE SEQUENCE</scope>
    <source>
        <strain evidence="4">CCM 8863</strain>
    </source>
</reference>
<dbReference type="Proteomes" id="UP000645966">
    <property type="component" value="Unassembled WGS sequence"/>
</dbReference>
<proteinExistence type="inferred from homology"/>
<evidence type="ECO:0000256" key="2">
    <source>
        <dbReference type="SAM" id="SignalP"/>
    </source>
</evidence>
<sequence length="372" mass="39504">MKNTTRALIAVLATSTLLAGCSGGDSGTTDSTGTTAGDAKATAAAGTGAAEGPVTVENCGTEVTYDATEKLFVNDGNIIATVLSAGGRDRIAEVSSVQRDRDILAAKYGADVVDGLKDVAEKYPSLEQIVAEQPDIYVAGWSYGLSDEKNITPDSLADRGIGTYILTEACRQEGTDARGIVDPWTSVETDLANIGTIVGDPDTAQSVIRDQNERLKALEDAPQPESRPVVFLFDSGTDAVFTSGRFGAPESILDAAGAENGAHDVEDTWVQVSWEKLADSAPDAFVFVEYPGQELDEKIELLRTNPVTRDLPAVKENRFINLPYAMWTAGPLNIDAAEHVRKGLEHLELVPASDIVPELKLPASVPGQEYFS</sequence>
<evidence type="ECO:0000259" key="3">
    <source>
        <dbReference type="PROSITE" id="PS50983"/>
    </source>
</evidence>
<comment type="similarity">
    <text evidence="1">Belongs to the bacterial solute-binding protein 8 family.</text>
</comment>
<dbReference type="AlphaFoldDB" id="A0A934I4A1"/>
<protein>
    <submittedName>
        <fullName evidence="4">ABC transporter substrate-binding protein</fullName>
    </submittedName>
</protein>
<name>A0A934I4A1_9CORY</name>
<evidence type="ECO:0000313" key="5">
    <source>
        <dbReference type="Proteomes" id="UP000645966"/>
    </source>
</evidence>
<accession>A0A934I4A1</accession>
<organism evidence="4 5">
    <name type="scientific">Corynebacterium meridianum</name>
    <dbReference type="NCBI Taxonomy" id="2765363"/>
    <lineage>
        <taxon>Bacteria</taxon>
        <taxon>Bacillati</taxon>
        <taxon>Actinomycetota</taxon>
        <taxon>Actinomycetes</taxon>
        <taxon>Mycobacteriales</taxon>
        <taxon>Corynebacteriaceae</taxon>
        <taxon>Corynebacterium</taxon>
    </lineage>
</organism>
<feature type="signal peptide" evidence="2">
    <location>
        <begin position="1"/>
        <end position="19"/>
    </location>
</feature>
<evidence type="ECO:0000313" key="4">
    <source>
        <dbReference type="EMBL" id="MBI8988290.1"/>
    </source>
</evidence>
<dbReference type="Pfam" id="PF01497">
    <property type="entry name" value="Peripla_BP_2"/>
    <property type="match status" value="1"/>
</dbReference>
<dbReference type="EMBL" id="JAEIOS010000009">
    <property type="protein sequence ID" value="MBI8988290.1"/>
    <property type="molecule type" value="Genomic_DNA"/>
</dbReference>
<feature type="chain" id="PRO_5038767091" evidence="2">
    <location>
        <begin position="20"/>
        <end position="372"/>
    </location>
</feature>
<keyword evidence="5" id="KW-1185">Reference proteome</keyword>
<comment type="caution">
    <text evidence="4">The sequence shown here is derived from an EMBL/GenBank/DDBJ whole genome shotgun (WGS) entry which is preliminary data.</text>
</comment>
<dbReference type="Gene3D" id="3.40.50.1980">
    <property type="entry name" value="Nitrogenase molybdenum iron protein domain"/>
    <property type="match status" value="2"/>
</dbReference>